<dbReference type="Proteomes" id="UP000295244">
    <property type="component" value="Unassembled WGS sequence"/>
</dbReference>
<evidence type="ECO:0000256" key="2">
    <source>
        <dbReference type="ARBA" id="ARBA00005658"/>
    </source>
</evidence>
<keyword evidence="3" id="KW-0813">Transport</keyword>
<protein>
    <submittedName>
        <fullName evidence="10">BCCT family transporter</fullName>
    </submittedName>
</protein>
<organism evidence="10 11">
    <name type="scientific">Rubrobacter taiwanensis</name>
    <dbReference type="NCBI Taxonomy" id="185139"/>
    <lineage>
        <taxon>Bacteria</taxon>
        <taxon>Bacillati</taxon>
        <taxon>Actinomycetota</taxon>
        <taxon>Rubrobacteria</taxon>
        <taxon>Rubrobacterales</taxon>
        <taxon>Rubrobacteraceae</taxon>
        <taxon>Rubrobacter</taxon>
    </lineage>
</organism>
<gene>
    <name evidence="10" type="ORF">E0L93_15465</name>
</gene>
<feature type="transmembrane region" description="Helical" evidence="9">
    <location>
        <begin position="97"/>
        <end position="117"/>
    </location>
</feature>
<keyword evidence="6 9" id="KW-1133">Transmembrane helix</keyword>
<sequence>QSPAETALFALLSQLPVAAILITLACALGVAVVAIFFATSADSGSLVVDILTRGGETQVGGWRQRLVWAVLIGAVAATLLAAGTATGENALGALQTASITAGLPFCVVLLLMCVGLIRGLEDEGLPAMTPDPRKHGELQITEEERAARRPGAASPSGQPGAVKNQE</sequence>
<dbReference type="PANTHER" id="PTHR30047">
    <property type="entry name" value="HIGH-AFFINITY CHOLINE TRANSPORT PROTEIN-RELATED"/>
    <property type="match status" value="1"/>
</dbReference>
<dbReference type="Pfam" id="PF02028">
    <property type="entry name" value="BCCT"/>
    <property type="match status" value="1"/>
</dbReference>
<evidence type="ECO:0000256" key="8">
    <source>
        <dbReference type="SAM" id="MobiDB-lite"/>
    </source>
</evidence>
<dbReference type="EMBL" id="SKBU01000047">
    <property type="protein sequence ID" value="TCJ12310.1"/>
    <property type="molecule type" value="Genomic_DNA"/>
</dbReference>
<dbReference type="RefSeq" id="WP_207890552.1">
    <property type="nucleotide sequence ID" value="NZ_SKBU01000047.1"/>
</dbReference>
<comment type="caution">
    <text evidence="10">The sequence shown here is derived from an EMBL/GenBank/DDBJ whole genome shotgun (WGS) entry which is preliminary data.</text>
</comment>
<feature type="non-terminal residue" evidence="10">
    <location>
        <position position="1"/>
    </location>
</feature>
<evidence type="ECO:0000256" key="3">
    <source>
        <dbReference type="ARBA" id="ARBA00022448"/>
    </source>
</evidence>
<dbReference type="AlphaFoldDB" id="A0A4R1B4B9"/>
<proteinExistence type="inferred from homology"/>
<evidence type="ECO:0000313" key="11">
    <source>
        <dbReference type="Proteomes" id="UP000295244"/>
    </source>
</evidence>
<evidence type="ECO:0000256" key="7">
    <source>
        <dbReference type="ARBA" id="ARBA00023136"/>
    </source>
</evidence>
<keyword evidence="5 9" id="KW-0812">Transmembrane</keyword>
<evidence type="ECO:0000313" key="10">
    <source>
        <dbReference type="EMBL" id="TCJ12310.1"/>
    </source>
</evidence>
<keyword evidence="7 9" id="KW-0472">Membrane</keyword>
<evidence type="ECO:0000256" key="6">
    <source>
        <dbReference type="ARBA" id="ARBA00022989"/>
    </source>
</evidence>
<evidence type="ECO:0000256" key="9">
    <source>
        <dbReference type="SAM" id="Phobius"/>
    </source>
</evidence>
<evidence type="ECO:0000256" key="1">
    <source>
        <dbReference type="ARBA" id="ARBA00004651"/>
    </source>
</evidence>
<accession>A0A4R1B4B9</accession>
<comment type="similarity">
    <text evidence="2">Belongs to the BCCT transporter (TC 2.A.15) family.</text>
</comment>
<keyword evidence="4" id="KW-1003">Cell membrane</keyword>
<reference evidence="10 11" key="1">
    <citation type="submission" date="2019-03" db="EMBL/GenBank/DDBJ databases">
        <title>Whole genome sequence of a novel Rubrobacter taiwanensis strain, isolated from Yellowstone National Park.</title>
        <authorList>
            <person name="Freed S."/>
            <person name="Ramaley R.F."/>
            <person name="Kyndt J.A."/>
        </authorList>
    </citation>
    <scope>NUCLEOTIDE SEQUENCE [LARGE SCALE GENOMIC DNA]</scope>
    <source>
        <strain evidence="10 11">Yellowstone</strain>
    </source>
</reference>
<dbReference type="InterPro" id="IPR000060">
    <property type="entry name" value="BCCT_transptr"/>
</dbReference>
<name>A0A4R1B4B9_9ACTN</name>
<evidence type="ECO:0000256" key="4">
    <source>
        <dbReference type="ARBA" id="ARBA00022475"/>
    </source>
</evidence>
<feature type="transmembrane region" description="Helical" evidence="9">
    <location>
        <begin position="15"/>
        <end position="38"/>
    </location>
</feature>
<keyword evidence="11" id="KW-1185">Reference proteome</keyword>
<dbReference type="GO" id="GO:0022857">
    <property type="term" value="F:transmembrane transporter activity"/>
    <property type="evidence" value="ECO:0007669"/>
    <property type="project" value="InterPro"/>
</dbReference>
<dbReference type="GO" id="GO:0005886">
    <property type="term" value="C:plasma membrane"/>
    <property type="evidence" value="ECO:0007669"/>
    <property type="project" value="UniProtKB-SubCell"/>
</dbReference>
<comment type="subcellular location">
    <subcellularLocation>
        <location evidence="1">Cell membrane</location>
        <topology evidence="1">Multi-pass membrane protein</topology>
    </subcellularLocation>
</comment>
<feature type="transmembrane region" description="Helical" evidence="9">
    <location>
        <begin position="66"/>
        <end position="85"/>
    </location>
</feature>
<feature type="compositionally biased region" description="Basic and acidic residues" evidence="8">
    <location>
        <begin position="131"/>
        <end position="147"/>
    </location>
</feature>
<dbReference type="PANTHER" id="PTHR30047:SF7">
    <property type="entry name" value="HIGH-AFFINITY CHOLINE TRANSPORT PROTEIN"/>
    <property type="match status" value="1"/>
</dbReference>
<feature type="region of interest" description="Disordered" evidence="8">
    <location>
        <begin position="125"/>
        <end position="166"/>
    </location>
</feature>
<evidence type="ECO:0000256" key="5">
    <source>
        <dbReference type="ARBA" id="ARBA00022692"/>
    </source>
</evidence>